<sequence length="250" mass="26366">MSRVEKGEDMRKQFSSMRGEVLDTVRQGSRRGGRAAGCLIALLVSIAILALGCAWLVAATGLVSVPAVSAFAYRAPAPAHLVEPGKPLDQEVGASVNALLTARLREGGGRIEERSFAIDIPESSFTASLRDGMANTDQSLFDPATAQAAVTEGGLELFLPLRDNPRESALAFTLRLEARDGTIVPTVSRVTLGSLPIPGFLANAAAPAVHESLAPFARELSRYASVSAVRSQEGSVRVEGELTVEVIQTQ</sequence>
<evidence type="ECO:0000256" key="1">
    <source>
        <dbReference type="SAM" id="Phobius"/>
    </source>
</evidence>
<feature type="transmembrane region" description="Helical" evidence="1">
    <location>
        <begin position="36"/>
        <end position="58"/>
    </location>
</feature>
<evidence type="ECO:0000313" key="2">
    <source>
        <dbReference type="EMBL" id="OGL67130.1"/>
    </source>
</evidence>
<name>A0A1F7TMC3_9BACT</name>
<evidence type="ECO:0000313" key="3">
    <source>
        <dbReference type="Proteomes" id="UP000177885"/>
    </source>
</evidence>
<reference evidence="2 3" key="1">
    <citation type="journal article" date="2016" name="Nat. Commun.">
        <title>Thousands of microbial genomes shed light on interconnected biogeochemical processes in an aquifer system.</title>
        <authorList>
            <person name="Anantharaman K."/>
            <person name="Brown C.T."/>
            <person name="Hug L.A."/>
            <person name="Sharon I."/>
            <person name="Castelle C.J."/>
            <person name="Probst A.J."/>
            <person name="Thomas B.C."/>
            <person name="Singh A."/>
            <person name="Wilkins M.J."/>
            <person name="Karaoz U."/>
            <person name="Brodie E.L."/>
            <person name="Williams K.H."/>
            <person name="Hubbard S.S."/>
            <person name="Banfield J.F."/>
        </authorList>
    </citation>
    <scope>NUCLEOTIDE SEQUENCE [LARGE SCALE GENOMIC DNA]</scope>
</reference>
<proteinExistence type="predicted"/>
<keyword evidence="1" id="KW-0472">Membrane</keyword>
<gene>
    <name evidence="2" type="ORF">A2856_03620</name>
</gene>
<keyword evidence="1" id="KW-0812">Transmembrane</keyword>
<dbReference type="Proteomes" id="UP000177885">
    <property type="component" value="Unassembled WGS sequence"/>
</dbReference>
<organism evidence="2 3">
    <name type="scientific">Candidatus Uhrbacteria bacterium RIFCSPHIGHO2_01_FULL_63_20</name>
    <dbReference type="NCBI Taxonomy" id="1802385"/>
    <lineage>
        <taxon>Bacteria</taxon>
        <taxon>Candidatus Uhriibacteriota</taxon>
    </lineage>
</organism>
<dbReference type="STRING" id="1802385.A2856_03620"/>
<accession>A0A1F7TMC3</accession>
<protein>
    <submittedName>
        <fullName evidence="2">Uncharacterized protein</fullName>
    </submittedName>
</protein>
<comment type="caution">
    <text evidence="2">The sequence shown here is derived from an EMBL/GenBank/DDBJ whole genome shotgun (WGS) entry which is preliminary data.</text>
</comment>
<dbReference type="EMBL" id="MGDT01000003">
    <property type="protein sequence ID" value="OGL67130.1"/>
    <property type="molecule type" value="Genomic_DNA"/>
</dbReference>
<keyword evidence="1" id="KW-1133">Transmembrane helix</keyword>
<dbReference type="AlphaFoldDB" id="A0A1F7TMC3"/>